<comment type="caution">
    <text evidence="2">The sequence shown here is derived from an EMBL/GenBank/DDBJ whole genome shotgun (WGS) entry which is preliminary data.</text>
</comment>
<organism evidence="2 3">
    <name type="scientific">Portunus trituberculatus</name>
    <name type="common">Swimming crab</name>
    <name type="synonym">Neptunus trituberculatus</name>
    <dbReference type="NCBI Taxonomy" id="210409"/>
    <lineage>
        <taxon>Eukaryota</taxon>
        <taxon>Metazoa</taxon>
        <taxon>Ecdysozoa</taxon>
        <taxon>Arthropoda</taxon>
        <taxon>Crustacea</taxon>
        <taxon>Multicrustacea</taxon>
        <taxon>Malacostraca</taxon>
        <taxon>Eumalacostraca</taxon>
        <taxon>Eucarida</taxon>
        <taxon>Decapoda</taxon>
        <taxon>Pleocyemata</taxon>
        <taxon>Brachyura</taxon>
        <taxon>Eubrachyura</taxon>
        <taxon>Portunoidea</taxon>
        <taxon>Portunidae</taxon>
        <taxon>Portuninae</taxon>
        <taxon>Portunus</taxon>
    </lineage>
</organism>
<reference evidence="2 3" key="1">
    <citation type="submission" date="2019-05" db="EMBL/GenBank/DDBJ databases">
        <title>Another draft genome of Portunus trituberculatus and its Hox gene families provides insights of decapod evolution.</title>
        <authorList>
            <person name="Jeong J.-H."/>
            <person name="Song I."/>
            <person name="Kim S."/>
            <person name="Choi T."/>
            <person name="Kim D."/>
            <person name="Ryu S."/>
            <person name="Kim W."/>
        </authorList>
    </citation>
    <scope>NUCLEOTIDE SEQUENCE [LARGE SCALE GENOMIC DNA]</scope>
    <source>
        <tissue evidence="2">Muscle</tissue>
    </source>
</reference>
<evidence type="ECO:0000313" key="3">
    <source>
        <dbReference type="Proteomes" id="UP000324222"/>
    </source>
</evidence>
<accession>A0A5B7IMG4</accession>
<feature type="region of interest" description="Disordered" evidence="1">
    <location>
        <begin position="21"/>
        <end position="48"/>
    </location>
</feature>
<dbReference type="Proteomes" id="UP000324222">
    <property type="component" value="Unassembled WGS sequence"/>
</dbReference>
<proteinExistence type="predicted"/>
<sequence>MRERKKNIAFPAFPRLPSHLASEEAQVSCTADKEGQREGRSECRTRDGVSERQRKRWNNFLVIVDMNADASTV</sequence>
<protein>
    <submittedName>
        <fullName evidence="2">Uncharacterized protein</fullName>
    </submittedName>
</protein>
<dbReference type="AlphaFoldDB" id="A0A5B7IMG4"/>
<feature type="compositionally biased region" description="Basic and acidic residues" evidence="1">
    <location>
        <begin position="31"/>
        <end position="48"/>
    </location>
</feature>
<evidence type="ECO:0000256" key="1">
    <source>
        <dbReference type="SAM" id="MobiDB-lite"/>
    </source>
</evidence>
<dbReference type="EMBL" id="VSRR010069401">
    <property type="protein sequence ID" value="MPC85740.1"/>
    <property type="molecule type" value="Genomic_DNA"/>
</dbReference>
<evidence type="ECO:0000313" key="2">
    <source>
        <dbReference type="EMBL" id="MPC85740.1"/>
    </source>
</evidence>
<keyword evidence="3" id="KW-1185">Reference proteome</keyword>
<gene>
    <name evidence="2" type="ORF">E2C01_080528</name>
</gene>
<name>A0A5B7IMG4_PORTR</name>